<dbReference type="Proteomes" id="UP001194468">
    <property type="component" value="Unassembled WGS sequence"/>
</dbReference>
<name>A0AAD4C5P6_BOLED</name>
<sequence length="337" mass="36984">MTASGPFAMGPALAGTSARHNAPRSSFTPIVPQGSAKGPALGANLSNSAAPMLKKGKQRENPLVDTDQTRKNESDEEVYSEPDEGVEIIDMENVGQLDWMAPETLRRERRDRRKRKGVKTENEELSLPSDPEPPVGDVDPSNALNLSESEDEEELEDLVEDFAIQTNTSEEGIRQERLYFFQFPEPFPTFVSALVQTTMDPPNPGPSSVKRKVSFAADTKSPASPSGSTVGTTQVALDTPKEKPKVDGMIGQLEVYRSGMVKMRLGNGIVLNVSEATRPSFLQQAVHLDMENEKLHVLGEVHKRFVVSPDLDTLLTSMELADTTIFDDTNLIRMDTT</sequence>
<accession>A0AAD4C5P6</accession>
<evidence type="ECO:0000256" key="5">
    <source>
        <dbReference type="SAM" id="MobiDB-lite"/>
    </source>
</evidence>
<feature type="compositionally biased region" description="Basic residues" evidence="5">
    <location>
        <begin position="107"/>
        <end position="117"/>
    </location>
</feature>
<keyword evidence="7" id="KW-1185">Reference proteome</keyword>
<dbReference type="InterPro" id="IPR007811">
    <property type="entry name" value="RPC4"/>
</dbReference>
<dbReference type="GO" id="GO:0003677">
    <property type="term" value="F:DNA binding"/>
    <property type="evidence" value="ECO:0007669"/>
    <property type="project" value="InterPro"/>
</dbReference>
<dbReference type="AlphaFoldDB" id="A0AAD4C5P6"/>
<feature type="region of interest" description="Disordered" evidence="5">
    <location>
        <begin position="1"/>
        <end position="154"/>
    </location>
</feature>
<organism evidence="6 7">
    <name type="scientific">Boletus edulis BED1</name>
    <dbReference type="NCBI Taxonomy" id="1328754"/>
    <lineage>
        <taxon>Eukaryota</taxon>
        <taxon>Fungi</taxon>
        <taxon>Dikarya</taxon>
        <taxon>Basidiomycota</taxon>
        <taxon>Agaricomycotina</taxon>
        <taxon>Agaricomycetes</taxon>
        <taxon>Agaricomycetidae</taxon>
        <taxon>Boletales</taxon>
        <taxon>Boletineae</taxon>
        <taxon>Boletaceae</taxon>
        <taxon>Boletoideae</taxon>
        <taxon>Boletus</taxon>
    </lineage>
</organism>
<comment type="subcellular location">
    <subcellularLocation>
        <location evidence="1">Nucleus</location>
    </subcellularLocation>
</comment>
<dbReference type="PANTHER" id="PTHR13408:SF0">
    <property type="entry name" value="DNA-DIRECTED RNA POLYMERASE III SUBUNIT RPC4"/>
    <property type="match status" value="1"/>
</dbReference>
<dbReference type="GO" id="GO:0005666">
    <property type="term" value="C:RNA polymerase III complex"/>
    <property type="evidence" value="ECO:0007669"/>
    <property type="project" value="InterPro"/>
</dbReference>
<keyword evidence="3" id="KW-0804">Transcription</keyword>
<protein>
    <submittedName>
        <fullName evidence="6">RNA polymerase III RPC4-domain-containing protein</fullName>
    </submittedName>
</protein>
<reference evidence="6" key="2">
    <citation type="journal article" date="2020" name="Nat. Commun.">
        <title>Large-scale genome sequencing of mycorrhizal fungi provides insights into the early evolution of symbiotic traits.</title>
        <authorList>
            <person name="Miyauchi S."/>
            <person name="Kiss E."/>
            <person name="Kuo A."/>
            <person name="Drula E."/>
            <person name="Kohler A."/>
            <person name="Sanchez-Garcia M."/>
            <person name="Morin E."/>
            <person name="Andreopoulos B."/>
            <person name="Barry K.W."/>
            <person name="Bonito G."/>
            <person name="Buee M."/>
            <person name="Carver A."/>
            <person name="Chen C."/>
            <person name="Cichocki N."/>
            <person name="Clum A."/>
            <person name="Culley D."/>
            <person name="Crous P.W."/>
            <person name="Fauchery L."/>
            <person name="Girlanda M."/>
            <person name="Hayes R.D."/>
            <person name="Keri Z."/>
            <person name="LaButti K."/>
            <person name="Lipzen A."/>
            <person name="Lombard V."/>
            <person name="Magnuson J."/>
            <person name="Maillard F."/>
            <person name="Murat C."/>
            <person name="Nolan M."/>
            <person name="Ohm R.A."/>
            <person name="Pangilinan J."/>
            <person name="Pereira M.F."/>
            <person name="Perotto S."/>
            <person name="Peter M."/>
            <person name="Pfister S."/>
            <person name="Riley R."/>
            <person name="Sitrit Y."/>
            <person name="Stielow J.B."/>
            <person name="Szollosi G."/>
            <person name="Zifcakova L."/>
            <person name="Stursova M."/>
            <person name="Spatafora J.W."/>
            <person name="Tedersoo L."/>
            <person name="Vaario L.M."/>
            <person name="Yamada A."/>
            <person name="Yan M."/>
            <person name="Wang P."/>
            <person name="Xu J."/>
            <person name="Bruns T."/>
            <person name="Baldrian P."/>
            <person name="Vilgalys R."/>
            <person name="Dunand C."/>
            <person name="Henrissat B."/>
            <person name="Grigoriev I.V."/>
            <person name="Hibbett D."/>
            <person name="Nagy L.G."/>
            <person name="Martin F.M."/>
        </authorList>
    </citation>
    <scope>NUCLEOTIDE SEQUENCE</scope>
    <source>
        <strain evidence="6">BED1</strain>
    </source>
</reference>
<evidence type="ECO:0000256" key="2">
    <source>
        <dbReference type="ARBA" id="ARBA00022478"/>
    </source>
</evidence>
<gene>
    <name evidence="6" type="ORF">L210DRAFT_3471344</name>
</gene>
<feature type="compositionally biased region" description="Basic and acidic residues" evidence="5">
    <location>
        <begin position="58"/>
        <end position="73"/>
    </location>
</feature>
<evidence type="ECO:0000256" key="3">
    <source>
        <dbReference type="ARBA" id="ARBA00023163"/>
    </source>
</evidence>
<feature type="compositionally biased region" description="Acidic residues" evidence="5">
    <location>
        <begin position="74"/>
        <end position="90"/>
    </location>
</feature>
<dbReference type="EMBL" id="WHUW01000003">
    <property type="protein sequence ID" value="KAF8449049.1"/>
    <property type="molecule type" value="Genomic_DNA"/>
</dbReference>
<evidence type="ECO:0000313" key="6">
    <source>
        <dbReference type="EMBL" id="KAF8449049.1"/>
    </source>
</evidence>
<dbReference type="Pfam" id="PF05132">
    <property type="entry name" value="RNA_pol_Rpc4"/>
    <property type="match status" value="1"/>
</dbReference>
<evidence type="ECO:0000256" key="1">
    <source>
        <dbReference type="ARBA" id="ARBA00004123"/>
    </source>
</evidence>
<comment type="caution">
    <text evidence="6">The sequence shown here is derived from an EMBL/GenBank/DDBJ whole genome shotgun (WGS) entry which is preliminary data.</text>
</comment>
<reference evidence="6" key="1">
    <citation type="submission" date="2019-10" db="EMBL/GenBank/DDBJ databases">
        <authorList>
            <consortium name="DOE Joint Genome Institute"/>
            <person name="Kuo A."/>
            <person name="Miyauchi S."/>
            <person name="Kiss E."/>
            <person name="Drula E."/>
            <person name="Kohler A."/>
            <person name="Sanchez-Garcia M."/>
            <person name="Andreopoulos B."/>
            <person name="Barry K.W."/>
            <person name="Bonito G."/>
            <person name="Buee M."/>
            <person name="Carver A."/>
            <person name="Chen C."/>
            <person name="Cichocki N."/>
            <person name="Clum A."/>
            <person name="Culley D."/>
            <person name="Crous P.W."/>
            <person name="Fauchery L."/>
            <person name="Girlanda M."/>
            <person name="Hayes R."/>
            <person name="Keri Z."/>
            <person name="LaButti K."/>
            <person name="Lipzen A."/>
            <person name="Lombard V."/>
            <person name="Magnuson J."/>
            <person name="Maillard F."/>
            <person name="Morin E."/>
            <person name="Murat C."/>
            <person name="Nolan M."/>
            <person name="Ohm R."/>
            <person name="Pangilinan J."/>
            <person name="Pereira M."/>
            <person name="Perotto S."/>
            <person name="Peter M."/>
            <person name="Riley R."/>
            <person name="Sitrit Y."/>
            <person name="Stielow B."/>
            <person name="Szollosi G."/>
            <person name="Zifcakova L."/>
            <person name="Stursova M."/>
            <person name="Spatafora J.W."/>
            <person name="Tedersoo L."/>
            <person name="Vaario L.-M."/>
            <person name="Yamada A."/>
            <person name="Yan M."/>
            <person name="Wang P."/>
            <person name="Xu J."/>
            <person name="Bruns T."/>
            <person name="Baldrian P."/>
            <person name="Vilgalys R."/>
            <person name="Henrissat B."/>
            <person name="Grigoriev I.V."/>
            <person name="Hibbett D."/>
            <person name="Nagy L.G."/>
            <person name="Martin F.M."/>
        </authorList>
    </citation>
    <scope>NUCLEOTIDE SEQUENCE</scope>
    <source>
        <strain evidence="6">BED1</strain>
    </source>
</reference>
<evidence type="ECO:0000313" key="7">
    <source>
        <dbReference type="Proteomes" id="UP001194468"/>
    </source>
</evidence>
<keyword evidence="4" id="KW-0539">Nucleus</keyword>
<evidence type="ECO:0000256" key="4">
    <source>
        <dbReference type="ARBA" id="ARBA00023242"/>
    </source>
</evidence>
<dbReference type="GO" id="GO:0042797">
    <property type="term" value="P:tRNA transcription by RNA polymerase III"/>
    <property type="evidence" value="ECO:0007669"/>
    <property type="project" value="TreeGrafter"/>
</dbReference>
<dbReference type="PANTHER" id="PTHR13408">
    <property type="entry name" value="DNA-DIRECTED RNA POLYMERASE III"/>
    <property type="match status" value="1"/>
</dbReference>
<proteinExistence type="predicted"/>
<keyword evidence="2" id="KW-0240">DNA-directed RNA polymerase</keyword>